<dbReference type="GO" id="GO:0042912">
    <property type="term" value="F:colicin transmembrane transporter activity"/>
    <property type="evidence" value="ECO:0007669"/>
    <property type="project" value="TreeGrafter"/>
</dbReference>
<name>A0A447MWC5_SALET</name>
<protein>
    <submittedName>
        <fullName evidence="5">Outer membrane receptor FepA</fullName>
    </submittedName>
</protein>
<keyword evidence="5" id="KW-0675">Receptor</keyword>
<keyword evidence="2" id="KW-0798">TonB box</keyword>
<dbReference type="Pfam" id="PF07715">
    <property type="entry name" value="Plug"/>
    <property type="match status" value="1"/>
</dbReference>
<dbReference type="PANTHER" id="PTHR30069:SF51">
    <property type="entry name" value="FERRIENTEROBACTIN RECEPTOR"/>
    <property type="match status" value="1"/>
</dbReference>
<gene>
    <name evidence="5" type="primary">fepA_1</name>
    <name evidence="5" type="ORF">NCTC129_01480</name>
</gene>
<keyword evidence="1" id="KW-1134">Transmembrane beta strand</keyword>
<comment type="similarity">
    <text evidence="1">Belongs to the TonB-dependent receptor family.</text>
</comment>
<evidence type="ECO:0000313" key="5">
    <source>
        <dbReference type="EMBL" id="VDZ95361.1"/>
    </source>
</evidence>
<dbReference type="InterPro" id="IPR037066">
    <property type="entry name" value="Plug_dom_sf"/>
</dbReference>
<reference evidence="5 6" key="1">
    <citation type="submission" date="2018-12" db="EMBL/GenBank/DDBJ databases">
        <authorList>
            <consortium name="Pathogen Informatics"/>
        </authorList>
    </citation>
    <scope>NUCLEOTIDE SEQUENCE [LARGE SCALE GENOMIC DNA]</scope>
    <source>
        <strain evidence="5 6">NCTC129</strain>
    </source>
</reference>
<dbReference type="PANTHER" id="PTHR30069">
    <property type="entry name" value="TONB-DEPENDENT OUTER MEMBRANE RECEPTOR"/>
    <property type="match status" value="1"/>
</dbReference>
<evidence type="ECO:0000259" key="4">
    <source>
        <dbReference type="Pfam" id="PF07715"/>
    </source>
</evidence>
<dbReference type="GO" id="GO:0044718">
    <property type="term" value="P:siderophore transmembrane transport"/>
    <property type="evidence" value="ECO:0007669"/>
    <property type="project" value="TreeGrafter"/>
</dbReference>
<sequence length="148" mass="15915">MNKKIHSLTLLVNLGIYGAALPVMAEEKTDSAALTNEDTIVVTAAQQNLQAPGVSTITADEIRKNPPARDVSEIIRTMPGVNLTGNSTSGQRGNNRQIDIRGMGPENTLILIDGKPVTSRNSVRLGWRGERDTRGDTAWVAAGDDRTH</sequence>
<dbReference type="AlphaFoldDB" id="A0A447MWC5"/>
<feature type="domain" description="TonB-dependent receptor plug" evidence="4">
    <location>
        <begin position="53"/>
        <end position="122"/>
    </location>
</feature>
<feature type="signal peptide" evidence="3">
    <location>
        <begin position="1"/>
        <end position="25"/>
    </location>
</feature>
<keyword evidence="1" id="KW-0998">Cell outer membrane</keyword>
<keyword evidence="1" id="KW-0813">Transport</keyword>
<dbReference type="GO" id="GO:0015344">
    <property type="term" value="F:siderophore uptake transmembrane transporter activity"/>
    <property type="evidence" value="ECO:0007669"/>
    <property type="project" value="TreeGrafter"/>
</dbReference>
<dbReference type="SUPFAM" id="SSF56935">
    <property type="entry name" value="Porins"/>
    <property type="match status" value="1"/>
</dbReference>
<keyword evidence="1" id="KW-0472">Membrane</keyword>
<dbReference type="InterPro" id="IPR010916">
    <property type="entry name" value="TonB_box_CS"/>
</dbReference>
<evidence type="ECO:0000256" key="3">
    <source>
        <dbReference type="SAM" id="SignalP"/>
    </source>
</evidence>
<dbReference type="GO" id="GO:0009279">
    <property type="term" value="C:cell outer membrane"/>
    <property type="evidence" value="ECO:0007669"/>
    <property type="project" value="UniProtKB-SubCell"/>
</dbReference>
<keyword evidence="3" id="KW-0732">Signal</keyword>
<dbReference type="InterPro" id="IPR012910">
    <property type="entry name" value="Plug_dom"/>
</dbReference>
<dbReference type="PROSITE" id="PS52016">
    <property type="entry name" value="TONB_DEPENDENT_REC_3"/>
    <property type="match status" value="1"/>
</dbReference>
<dbReference type="EMBL" id="LR134140">
    <property type="protein sequence ID" value="VDZ95361.1"/>
    <property type="molecule type" value="Genomic_DNA"/>
</dbReference>
<evidence type="ECO:0000256" key="1">
    <source>
        <dbReference type="PROSITE-ProRule" id="PRU01360"/>
    </source>
</evidence>
<keyword evidence="1" id="KW-0812">Transmembrane</keyword>
<dbReference type="InterPro" id="IPR039426">
    <property type="entry name" value="TonB-dep_rcpt-like"/>
</dbReference>
<comment type="subcellular location">
    <subcellularLocation>
        <location evidence="1">Cell outer membrane</location>
        <topology evidence="1">Multi-pass membrane protein</topology>
    </subcellularLocation>
</comment>
<feature type="chain" id="PRO_5019065346" evidence="3">
    <location>
        <begin position="26"/>
        <end position="148"/>
    </location>
</feature>
<dbReference type="Proteomes" id="UP000282086">
    <property type="component" value="Chromosome"/>
</dbReference>
<organism evidence="5 6">
    <name type="scientific">Salmonella enterica I</name>
    <dbReference type="NCBI Taxonomy" id="59201"/>
    <lineage>
        <taxon>Bacteria</taxon>
        <taxon>Pseudomonadati</taxon>
        <taxon>Pseudomonadota</taxon>
        <taxon>Gammaproteobacteria</taxon>
        <taxon>Enterobacterales</taxon>
        <taxon>Enterobacteriaceae</taxon>
        <taxon>Salmonella</taxon>
    </lineage>
</organism>
<feature type="short sequence motif" description="TonB box" evidence="2">
    <location>
        <begin position="39"/>
        <end position="45"/>
    </location>
</feature>
<dbReference type="GO" id="GO:0042931">
    <property type="term" value="F:enterobactin transmembrane transporter activity"/>
    <property type="evidence" value="ECO:0007669"/>
    <property type="project" value="TreeGrafter"/>
</dbReference>
<accession>A0A447MWC5</accession>
<dbReference type="Gene3D" id="2.170.130.10">
    <property type="entry name" value="TonB-dependent receptor, plug domain"/>
    <property type="match status" value="1"/>
</dbReference>
<proteinExistence type="inferred from homology"/>
<evidence type="ECO:0000313" key="6">
    <source>
        <dbReference type="Proteomes" id="UP000282086"/>
    </source>
</evidence>
<evidence type="ECO:0000256" key="2">
    <source>
        <dbReference type="PROSITE-ProRule" id="PRU10143"/>
    </source>
</evidence>
<dbReference type="PROSITE" id="PS00430">
    <property type="entry name" value="TONB_DEPENDENT_REC_1"/>
    <property type="match status" value="1"/>
</dbReference>